<accession>F2BCN3</accession>
<keyword evidence="2" id="KW-1185">Reference proteome</keyword>
<sequence length="52" mass="6593">MKNSWYDKARPCLRFLRYLFRTRSGRLKNLRPPRFGLQSPLFRRPYFRRPYL</sequence>
<dbReference type="HOGENOM" id="CLU_3082178_0_0_4"/>
<name>F2BCN3_9NEIS</name>
<gene>
    <name evidence="1" type="ORF">HMPREF9123_1458</name>
</gene>
<dbReference type="Proteomes" id="UP000004105">
    <property type="component" value="Unassembled WGS sequence"/>
</dbReference>
<evidence type="ECO:0000313" key="1">
    <source>
        <dbReference type="EMBL" id="EGF10787.1"/>
    </source>
</evidence>
<organism evidence="1 2">
    <name type="scientific">Neisseria bacilliformis ATCC BAA-1200</name>
    <dbReference type="NCBI Taxonomy" id="888742"/>
    <lineage>
        <taxon>Bacteria</taxon>
        <taxon>Pseudomonadati</taxon>
        <taxon>Pseudomonadota</taxon>
        <taxon>Betaproteobacteria</taxon>
        <taxon>Neisseriales</taxon>
        <taxon>Neisseriaceae</taxon>
        <taxon>Neisseria</taxon>
    </lineage>
</organism>
<dbReference type="EMBL" id="AFAY01000030">
    <property type="protein sequence ID" value="EGF10787.1"/>
    <property type="molecule type" value="Genomic_DNA"/>
</dbReference>
<evidence type="ECO:0000313" key="2">
    <source>
        <dbReference type="Proteomes" id="UP000004105"/>
    </source>
</evidence>
<proteinExistence type="predicted"/>
<comment type="caution">
    <text evidence="1">The sequence shown here is derived from an EMBL/GenBank/DDBJ whole genome shotgun (WGS) entry which is preliminary data.</text>
</comment>
<protein>
    <submittedName>
        <fullName evidence="1">Uncharacterized protein</fullName>
    </submittedName>
</protein>
<dbReference type="AlphaFoldDB" id="F2BCN3"/>
<reference evidence="1 2" key="1">
    <citation type="submission" date="2011-02" db="EMBL/GenBank/DDBJ databases">
        <authorList>
            <person name="Muzny D."/>
            <person name="Qin X."/>
            <person name="Deng J."/>
            <person name="Jiang H."/>
            <person name="Liu Y."/>
            <person name="Qu J."/>
            <person name="Song X.-Z."/>
            <person name="Zhang L."/>
            <person name="Thornton R."/>
            <person name="Coyle M."/>
            <person name="Francisco L."/>
            <person name="Jackson L."/>
            <person name="Javaid M."/>
            <person name="Korchina V."/>
            <person name="Kovar C."/>
            <person name="Mata R."/>
            <person name="Mathew T."/>
            <person name="Ngo R."/>
            <person name="Nguyen L."/>
            <person name="Nguyen N."/>
            <person name="Okwuonu G."/>
            <person name="Ongeri F."/>
            <person name="Pham C."/>
            <person name="Simmons D."/>
            <person name="Wilczek-Boney K."/>
            <person name="Hale W."/>
            <person name="Jakkamsetti A."/>
            <person name="Pham P."/>
            <person name="Ruth R."/>
            <person name="San Lucas F."/>
            <person name="Warren J."/>
            <person name="Zhang J."/>
            <person name="Zhao Z."/>
            <person name="Zhou C."/>
            <person name="Zhu D."/>
            <person name="Lee S."/>
            <person name="Bess C."/>
            <person name="Blankenburg K."/>
            <person name="Forbes L."/>
            <person name="Fu Q."/>
            <person name="Gubbala S."/>
            <person name="Hirani K."/>
            <person name="Jayaseelan J.C."/>
            <person name="Lara F."/>
            <person name="Munidasa M."/>
            <person name="Palculict T."/>
            <person name="Patil S."/>
            <person name="Pu L.-L."/>
            <person name="Saada N."/>
            <person name="Tang L."/>
            <person name="Weissenberger G."/>
            <person name="Zhu Y."/>
            <person name="Hemphill L."/>
            <person name="Shang Y."/>
            <person name="Youmans B."/>
            <person name="Ayvaz T."/>
            <person name="Ross M."/>
            <person name="Santibanez J."/>
            <person name="Aqrawi P."/>
            <person name="Gross S."/>
            <person name="Joshi V."/>
            <person name="Fowler G."/>
            <person name="Nazareth L."/>
            <person name="Reid J."/>
            <person name="Worley K."/>
            <person name="Petrosino J."/>
            <person name="Highlander S."/>
            <person name="Gibbs R."/>
        </authorList>
    </citation>
    <scope>NUCLEOTIDE SEQUENCE [LARGE SCALE GENOMIC DNA]</scope>
    <source>
        <strain evidence="1 2">ATCC BAA-1200</strain>
    </source>
</reference>